<dbReference type="AlphaFoldDB" id="A0A6A6HMK9"/>
<keyword evidence="3" id="KW-1185">Reference proteome</keyword>
<gene>
    <name evidence="2" type="ORF">EV356DRAFT_502260</name>
</gene>
<sequence>MGDFRASLITPYYRPAMLVLGELAILGCTDPAAAASRGKNVVRESGNWVLFIIAFVWGIPPPAAFFCRFSQAPFVGARPPASGFPFFLLAFRGVARRLRTVALVTTKGSHASNLRSSATVTIERPDVPVGLASSASARL</sequence>
<evidence type="ECO:0000256" key="1">
    <source>
        <dbReference type="SAM" id="Phobius"/>
    </source>
</evidence>
<proteinExistence type="predicted"/>
<organism evidence="2 3">
    <name type="scientific">Viridothelium virens</name>
    <name type="common">Speckled blister lichen</name>
    <name type="synonym">Trypethelium virens</name>
    <dbReference type="NCBI Taxonomy" id="1048519"/>
    <lineage>
        <taxon>Eukaryota</taxon>
        <taxon>Fungi</taxon>
        <taxon>Dikarya</taxon>
        <taxon>Ascomycota</taxon>
        <taxon>Pezizomycotina</taxon>
        <taxon>Dothideomycetes</taxon>
        <taxon>Dothideomycetes incertae sedis</taxon>
        <taxon>Trypetheliales</taxon>
        <taxon>Trypetheliaceae</taxon>
        <taxon>Viridothelium</taxon>
    </lineage>
</organism>
<accession>A0A6A6HMK9</accession>
<evidence type="ECO:0000313" key="3">
    <source>
        <dbReference type="Proteomes" id="UP000800092"/>
    </source>
</evidence>
<feature type="non-terminal residue" evidence="2">
    <location>
        <position position="139"/>
    </location>
</feature>
<evidence type="ECO:0000313" key="2">
    <source>
        <dbReference type="EMBL" id="KAF2239257.1"/>
    </source>
</evidence>
<keyword evidence="1" id="KW-0812">Transmembrane</keyword>
<dbReference type="EMBL" id="ML991773">
    <property type="protein sequence ID" value="KAF2239257.1"/>
    <property type="molecule type" value="Genomic_DNA"/>
</dbReference>
<dbReference type="Proteomes" id="UP000800092">
    <property type="component" value="Unassembled WGS sequence"/>
</dbReference>
<reference evidence="2" key="1">
    <citation type="journal article" date="2020" name="Stud. Mycol.">
        <title>101 Dothideomycetes genomes: a test case for predicting lifestyles and emergence of pathogens.</title>
        <authorList>
            <person name="Haridas S."/>
            <person name="Albert R."/>
            <person name="Binder M."/>
            <person name="Bloem J."/>
            <person name="Labutti K."/>
            <person name="Salamov A."/>
            <person name="Andreopoulos B."/>
            <person name="Baker S."/>
            <person name="Barry K."/>
            <person name="Bills G."/>
            <person name="Bluhm B."/>
            <person name="Cannon C."/>
            <person name="Castanera R."/>
            <person name="Culley D."/>
            <person name="Daum C."/>
            <person name="Ezra D."/>
            <person name="Gonzalez J."/>
            <person name="Henrissat B."/>
            <person name="Kuo A."/>
            <person name="Liang C."/>
            <person name="Lipzen A."/>
            <person name="Lutzoni F."/>
            <person name="Magnuson J."/>
            <person name="Mondo S."/>
            <person name="Nolan M."/>
            <person name="Ohm R."/>
            <person name="Pangilinan J."/>
            <person name="Park H.-J."/>
            <person name="Ramirez L."/>
            <person name="Alfaro M."/>
            <person name="Sun H."/>
            <person name="Tritt A."/>
            <person name="Yoshinaga Y."/>
            <person name="Zwiers L.-H."/>
            <person name="Turgeon B."/>
            <person name="Goodwin S."/>
            <person name="Spatafora J."/>
            <person name="Crous P."/>
            <person name="Grigoriev I."/>
        </authorList>
    </citation>
    <scope>NUCLEOTIDE SEQUENCE</scope>
    <source>
        <strain evidence="2">Tuck. ex Michener</strain>
    </source>
</reference>
<protein>
    <submittedName>
        <fullName evidence="2">Uncharacterized protein</fullName>
    </submittedName>
</protein>
<keyword evidence="1" id="KW-1133">Transmembrane helix</keyword>
<name>A0A6A6HMK9_VIRVR</name>
<keyword evidence="1" id="KW-0472">Membrane</keyword>
<feature type="transmembrane region" description="Helical" evidence="1">
    <location>
        <begin position="48"/>
        <end position="69"/>
    </location>
</feature>